<feature type="region of interest" description="Disordered" evidence="1">
    <location>
        <begin position="1"/>
        <end position="35"/>
    </location>
</feature>
<feature type="compositionally biased region" description="Basic and acidic residues" evidence="1">
    <location>
        <begin position="1"/>
        <end position="11"/>
    </location>
</feature>
<name>A0ABQ7R3D3_PLUXY</name>
<accession>A0ABQ7R3D3</accession>
<proteinExistence type="predicted"/>
<keyword evidence="3" id="KW-1185">Reference proteome</keyword>
<sequence length="67" mass="7608">MKKTTDKENLQKKRQTKRNKKETESEDSSPQEENAECACIYCGSEAETKRFHKSNPVINVSSDTAPC</sequence>
<gene>
    <name evidence="2" type="ORF">JYU34_002871</name>
</gene>
<evidence type="ECO:0000313" key="3">
    <source>
        <dbReference type="Proteomes" id="UP000823941"/>
    </source>
</evidence>
<feature type="compositionally biased region" description="Acidic residues" evidence="1">
    <location>
        <begin position="24"/>
        <end position="35"/>
    </location>
</feature>
<evidence type="ECO:0000313" key="2">
    <source>
        <dbReference type="EMBL" id="KAG7311791.1"/>
    </source>
</evidence>
<dbReference type="Proteomes" id="UP000823941">
    <property type="component" value="Chromosome 4"/>
</dbReference>
<dbReference type="EMBL" id="JAHIBW010000004">
    <property type="protein sequence ID" value="KAG7311791.1"/>
    <property type="molecule type" value="Genomic_DNA"/>
</dbReference>
<organism evidence="2 3">
    <name type="scientific">Plutella xylostella</name>
    <name type="common">Diamondback moth</name>
    <name type="synonym">Plutella maculipennis</name>
    <dbReference type="NCBI Taxonomy" id="51655"/>
    <lineage>
        <taxon>Eukaryota</taxon>
        <taxon>Metazoa</taxon>
        <taxon>Ecdysozoa</taxon>
        <taxon>Arthropoda</taxon>
        <taxon>Hexapoda</taxon>
        <taxon>Insecta</taxon>
        <taxon>Pterygota</taxon>
        <taxon>Neoptera</taxon>
        <taxon>Endopterygota</taxon>
        <taxon>Lepidoptera</taxon>
        <taxon>Glossata</taxon>
        <taxon>Ditrysia</taxon>
        <taxon>Yponomeutoidea</taxon>
        <taxon>Plutellidae</taxon>
        <taxon>Plutella</taxon>
    </lineage>
</organism>
<comment type="caution">
    <text evidence="2">The sequence shown here is derived from an EMBL/GenBank/DDBJ whole genome shotgun (WGS) entry which is preliminary data.</text>
</comment>
<protein>
    <submittedName>
        <fullName evidence="2">Uncharacterized protein</fullName>
    </submittedName>
</protein>
<reference evidence="2 3" key="1">
    <citation type="submission" date="2021-06" db="EMBL/GenBank/DDBJ databases">
        <title>A haploid diamondback moth (Plutella xylostella L.) genome assembly resolves 31 chromosomes and identifies a diamide resistance mutation.</title>
        <authorList>
            <person name="Ward C.M."/>
            <person name="Perry K.D."/>
            <person name="Baker G."/>
            <person name="Powis K."/>
            <person name="Heckel D.G."/>
            <person name="Baxter S.W."/>
        </authorList>
    </citation>
    <scope>NUCLEOTIDE SEQUENCE [LARGE SCALE GENOMIC DNA]</scope>
    <source>
        <strain evidence="2 3">LV</strain>
        <tissue evidence="2">Single pupa</tissue>
    </source>
</reference>
<evidence type="ECO:0000256" key="1">
    <source>
        <dbReference type="SAM" id="MobiDB-lite"/>
    </source>
</evidence>